<feature type="transmembrane region" description="Helical" evidence="2">
    <location>
        <begin position="163"/>
        <end position="184"/>
    </location>
</feature>
<feature type="compositionally biased region" description="Low complexity" evidence="1">
    <location>
        <begin position="395"/>
        <end position="408"/>
    </location>
</feature>
<proteinExistence type="predicted"/>
<dbReference type="EMBL" id="KZ819327">
    <property type="protein sequence ID" value="PWN20528.1"/>
    <property type="molecule type" value="Genomic_DNA"/>
</dbReference>
<feature type="transmembrane region" description="Helical" evidence="2">
    <location>
        <begin position="74"/>
        <end position="104"/>
    </location>
</feature>
<keyword evidence="2" id="KW-0812">Transmembrane</keyword>
<feature type="region of interest" description="Disordered" evidence="1">
    <location>
        <begin position="395"/>
        <end position="414"/>
    </location>
</feature>
<protein>
    <submittedName>
        <fullName evidence="3">Uncharacterized protein</fullName>
    </submittedName>
</protein>
<feature type="transmembrane region" description="Helical" evidence="2">
    <location>
        <begin position="236"/>
        <end position="260"/>
    </location>
</feature>
<feature type="transmembrane region" description="Helical" evidence="2">
    <location>
        <begin position="289"/>
        <end position="313"/>
    </location>
</feature>
<evidence type="ECO:0000313" key="4">
    <source>
        <dbReference type="Proteomes" id="UP000245942"/>
    </source>
</evidence>
<feature type="transmembrane region" description="Helical" evidence="2">
    <location>
        <begin position="116"/>
        <end position="142"/>
    </location>
</feature>
<evidence type="ECO:0000256" key="1">
    <source>
        <dbReference type="SAM" id="MobiDB-lite"/>
    </source>
</evidence>
<gene>
    <name evidence="3" type="ORF">BCV69DRAFT_282741</name>
</gene>
<organism evidence="3 4">
    <name type="scientific">Pseudomicrostroma glucosiphilum</name>
    <dbReference type="NCBI Taxonomy" id="1684307"/>
    <lineage>
        <taxon>Eukaryota</taxon>
        <taxon>Fungi</taxon>
        <taxon>Dikarya</taxon>
        <taxon>Basidiomycota</taxon>
        <taxon>Ustilaginomycotina</taxon>
        <taxon>Exobasidiomycetes</taxon>
        <taxon>Microstromatales</taxon>
        <taxon>Microstromatales incertae sedis</taxon>
        <taxon>Pseudomicrostroma</taxon>
    </lineage>
</organism>
<sequence>MSTPSSSSVTLEALAASLEYDLDISQVLTSARSDVANIILVAIIVLIVPIALWKQWRAGTLWICRLERTKRGTYFVLHPLNFLLPLLGVSAILVVSALAILLAPTPPHPQLQYRRYIAMLYAASIMVLVLGSGVVMGTFAALRFHERPTGKTSLLRSFLSSVIGWHIAHTPALALIATGVPIVVVNDVYLSRAFSKLARLRQLAQGAPAMPASASEVALATAARADFFRAYEAFRVYLFLWPAYCLAGCLVLAPLTYYLVRYLWRQLQSTKAAKQTGSESKRTIRYLELSIGIVAGVYFLILATSIILSTMALSQGVTLNRILREGVSRIRDAQQVTITGLPWFCWVLAIAGLGAGTLTSSRLLAAVSAHNDRIKSDHQEINGWSALASAKANAASPNESAASPAVSADGKELA</sequence>
<accession>A0A316U6T2</accession>
<keyword evidence="4" id="KW-1185">Reference proteome</keyword>
<keyword evidence="2" id="KW-1133">Transmembrane helix</keyword>
<dbReference type="RefSeq" id="XP_025347688.1">
    <property type="nucleotide sequence ID" value="XM_025492455.1"/>
</dbReference>
<keyword evidence="2" id="KW-0472">Membrane</keyword>
<feature type="transmembrane region" description="Helical" evidence="2">
    <location>
        <begin position="35"/>
        <end position="53"/>
    </location>
</feature>
<evidence type="ECO:0000313" key="3">
    <source>
        <dbReference type="EMBL" id="PWN20528.1"/>
    </source>
</evidence>
<reference evidence="3 4" key="1">
    <citation type="journal article" date="2018" name="Mol. Biol. Evol.">
        <title>Broad Genomic Sampling Reveals a Smut Pathogenic Ancestry of the Fungal Clade Ustilaginomycotina.</title>
        <authorList>
            <person name="Kijpornyongpan T."/>
            <person name="Mondo S.J."/>
            <person name="Barry K."/>
            <person name="Sandor L."/>
            <person name="Lee J."/>
            <person name="Lipzen A."/>
            <person name="Pangilinan J."/>
            <person name="LaButti K."/>
            <person name="Hainaut M."/>
            <person name="Henrissat B."/>
            <person name="Grigoriev I.V."/>
            <person name="Spatafora J.W."/>
            <person name="Aime M.C."/>
        </authorList>
    </citation>
    <scope>NUCLEOTIDE SEQUENCE [LARGE SCALE GENOMIC DNA]</scope>
    <source>
        <strain evidence="3 4">MCA 4718</strain>
    </source>
</reference>
<feature type="transmembrane region" description="Helical" evidence="2">
    <location>
        <begin position="341"/>
        <end position="365"/>
    </location>
</feature>
<evidence type="ECO:0000256" key="2">
    <source>
        <dbReference type="SAM" id="Phobius"/>
    </source>
</evidence>
<dbReference type="GeneID" id="37014189"/>
<dbReference type="Proteomes" id="UP000245942">
    <property type="component" value="Unassembled WGS sequence"/>
</dbReference>
<name>A0A316U6T2_9BASI</name>
<dbReference type="AlphaFoldDB" id="A0A316U6T2"/>